<reference evidence="3 4" key="1">
    <citation type="submission" date="2024-09" db="EMBL/GenBank/DDBJ databases">
        <authorList>
            <person name="Sun Q."/>
            <person name="Mori K."/>
        </authorList>
    </citation>
    <scope>NUCLEOTIDE SEQUENCE [LARGE SCALE GENOMIC DNA]</scope>
    <source>
        <strain evidence="3 4">JCM 3307</strain>
    </source>
</reference>
<gene>
    <name evidence="3" type="ORF">ACFFTR_16375</name>
</gene>
<name>A0ABV5M725_9ACTN</name>
<proteinExistence type="predicted"/>
<feature type="compositionally biased region" description="Gly residues" evidence="1">
    <location>
        <begin position="31"/>
        <end position="41"/>
    </location>
</feature>
<dbReference type="Proteomes" id="UP001589608">
    <property type="component" value="Unassembled WGS sequence"/>
</dbReference>
<feature type="compositionally biased region" description="Gly residues" evidence="1">
    <location>
        <begin position="49"/>
        <end position="62"/>
    </location>
</feature>
<evidence type="ECO:0000256" key="2">
    <source>
        <dbReference type="SAM" id="Phobius"/>
    </source>
</evidence>
<keyword evidence="2" id="KW-1133">Transmembrane helix</keyword>
<keyword evidence="2" id="KW-0812">Transmembrane</keyword>
<feature type="transmembrane region" description="Helical" evidence="2">
    <location>
        <begin position="71"/>
        <end position="93"/>
    </location>
</feature>
<dbReference type="EMBL" id="JBHMCA010000026">
    <property type="protein sequence ID" value="MFB9444654.1"/>
    <property type="molecule type" value="Genomic_DNA"/>
</dbReference>
<comment type="caution">
    <text evidence="3">The sequence shown here is derived from an EMBL/GenBank/DDBJ whole genome shotgun (WGS) entry which is preliminary data.</text>
</comment>
<evidence type="ECO:0000313" key="3">
    <source>
        <dbReference type="EMBL" id="MFB9444654.1"/>
    </source>
</evidence>
<sequence length="240" mass="23328">MPGRPHSAPPTSGIPAAAADWSTAPLPIGSYGAGPLPGGQWAGPTAAGGPHGGQPPLGGAPVGRGPKKHGWYLVLAAAVLGVFVFCGIVVAAAGNQEKPSKSQDVARNGALGAPVSEVPVSPSAAPAANAQATTALPPTTDAPAPTTTTAPAPAATTGAKPATKAPTTKPPTTKPATKPTTKPPAQNCNPNYTPCVPNDPVDVDCAGGSGNGPSYVQGPVKVIGSDPYGLDTDHDGIGCE</sequence>
<organism evidence="3 4">
    <name type="scientific">Dactylosporangium vinaceum</name>
    <dbReference type="NCBI Taxonomy" id="53362"/>
    <lineage>
        <taxon>Bacteria</taxon>
        <taxon>Bacillati</taxon>
        <taxon>Actinomycetota</taxon>
        <taxon>Actinomycetes</taxon>
        <taxon>Micromonosporales</taxon>
        <taxon>Micromonosporaceae</taxon>
        <taxon>Dactylosporangium</taxon>
    </lineage>
</organism>
<keyword evidence="2" id="KW-0472">Membrane</keyword>
<feature type="region of interest" description="Disordered" evidence="1">
    <location>
        <begin position="29"/>
        <end position="62"/>
    </location>
</feature>
<keyword evidence="4" id="KW-1185">Reference proteome</keyword>
<accession>A0ABV5M725</accession>
<evidence type="ECO:0000256" key="1">
    <source>
        <dbReference type="SAM" id="MobiDB-lite"/>
    </source>
</evidence>
<feature type="compositionally biased region" description="Low complexity" evidence="1">
    <location>
        <begin position="174"/>
        <end position="185"/>
    </location>
</feature>
<feature type="compositionally biased region" description="Low complexity" evidence="1">
    <location>
        <begin position="124"/>
        <end position="167"/>
    </location>
</feature>
<evidence type="ECO:0008006" key="5">
    <source>
        <dbReference type="Google" id="ProtNLM"/>
    </source>
</evidence>
<feature type="region of interest" description="Disordered" evidence="1">
    <location>
        <begin position="117"/>
        <end position="193"/>
    </location>
</feature>
<protein>
    <recommendedName>
        <fullName evidence="5">Excalibur calcium-binding domain-containing protein</fullName>
    </recommendedName>
</protein>
<evidence type="ECO:0000313" key="4">
    <source>
        <dbReference type="Proteomes" id="UP001589608"/>
    </source>
</evidence>
<dbReference type="RefSeq" id="WP_223106268.1">
    <property type="nucleotide sequence ID" value="NZ_CP061913.1"/>
</dbReference>